<dbReference type="Proteomes" id="UP000051124">
    <property type="component" value="Unassembled WGS sequence"/>
</dbReference>
<evidence type="ECO:0008006" key="5">
    <source>
        <dbReference type="Google" id="ProtNLM"/>
    </source>
</evidence>
<dbReference type="PATRIC" id="fig|1703771.3.peg.219"/>
<dbReference type="InterPro" id="IPR053957">
    <property type="entry name" value="DUF2089_Zn_ribbon"/>
</dbReference>
<name>A0A0S7WKW7_UNCT6</name>
<evidence type="ECO:0000259" key="2">
    <source>
        <dbReference type="Pfam" id="PF22747"/>
    </source>
</evidence>
<feature type="domain" description="DUF2089" evidence="1">
    <location>
        <begin position="41"/>
        <end position="87"/>
    </location>
</feature>
<dbReference type="EMBL" id="LIZT01000013">
    <property type="protein sequence ID" value="KPJ50753.1"/>
    <property type="molecule type" value="Genomic_DNA"/>
</dbReference>
<comment type="caution">
    <text evidence="3">The sequence shown here is derived from an EMBL/GenBank/DDBJ whole genome shotgun (WGS) entry which is preliminary data.</text>
</comment>
<feature type="domain" description="DUF2089" evidence="2">
    <location>
        <begin position="8"/>
        <end position="39"/>
    </location>
</feature>
<proteinExistence type="predicted"/>
<protein>
    <recommendedName>
        <fullName evidence="5">DUF2089 domain-containing protein</fullName>
    </recommendedName>
</protein>
<evidence type="ECO:0000313" key="3">
    <source>
        <dbReference type="EMBL" id="KPJ50753.1"/>
    </source>
</evidence>
<sequence>MDRVSQNCPSCGGELQVTELECSRCGARLSGTFASCPFCRLTKEELNFVLVFMKCRGNIKDVERALGISYPTVRSRLEVLVRRLGLEMGASAAEVLDLLEKGEISADEAVRLIKGRSHERRKA</sequence>
<dbReference type="Pfam" id="PF09862">
    <property type="entry name" value="DUF2089"/>
    <property type="match status" value="1"/>
</dbReference>
<gene>
    <name evidence="3" type="ORF">AMJ40_01995</name>
</gene>
<evidence type="ECO:0000313" key="4">
    <source>
        <dbReference type="Proteomes" id="UP000051124"/>
    </source>
</evidence>
<dbReference type="Pfam" id="PF22747">
    <property type="entry name" value="Zn_ribbon_DUF2089"/>
    <property type="match status" value="1"/>
</dbReference>
<reference evidence="3 4" key="1">
    <citation type="journal article" date="2015" name="Microbiome">
        <title>Genomic resolution of linkages in carbon, nitrogen, and sulfur cycling among widespread estuary sediment bacteria.</title>
        <authorList>
            <person name="Baker B.J."/>
            <person name="Lazar C.S."/>
            <person name="Teske A.P."/>
            <person name="Dick G.J."/>
        </authorList>
    </citation>
    <scope>NUCLEOTIDE SEQUENCE [LARGE SCALE GENOMIC DNA]</scope>
    <source>
        <strain evidence="3">DG_26</strain>
    </source>
</reference>
<evidence type="ECO:0000259" key="1">
    <source>
        <dbReference type="Pfam" id="PF09862"/>
    </source>
</evidence>
<dbReference type="AlphaFoldDB" id="A0A0S7WKW7"/>
<accession>A0A0S7WKW7</accession>
<organism evidence="3 4">
    <name type="scientific">candidate division TA06 bacterium DG_26</name>
    <dbReference type="NCBI Taxonomy" id="1703771"/>
    <lineage>
        <taxon>Bacteria</taxon>
        <taxon>Bacteria division TA06</taxon>
    </lineage>
</organism>
<dbReference type="InterPro" id="IPR018658">
    <property type="entry name" value="DUF2089"/>
</dbReference>